<dbReference type="AlphaFoldDB" id="A0A9P9EXJ2"/>
<evidence type="ECO:0000313" key="3">
    <source>
        <dbReference type="EMBL" id="KAH7147114.1"/>
    </source>
</evidence>
<proteinExistence type="predicted"/>
<keyword evidence="4" id="KW-1185">Reference proteome</keyword>
<gene>
    <name evidence="3" type="ORF">B0J13DRAFT_595322</name>
</gene>
<reference evidence="3" key="1">
    <citation type="journal article" date="2021" name="Nat. Commun.">
        <title>Genetic determinants of endophytism in the Arabidopsis root mycobiome.</title>
        <authorList>
            <person name="Mesny F."/>
            <person name="Miyauchi S."/>
            <person name="Thiergart T."/>
            <person name="Pickel B."/>
            <person name="Atanasova L."/>
            <person name="Karlsson M."/>
            <person name="Huettel B."/>
            <person name="Barry K.W."/>
            <person name="Haridas S."/>
            <person name="Chen C."/>
            <person name="Bauer D."/>
            <person name="Andreopoulos W."/>
            <person name="Pangilinan J."/>
            <person name="LaButti K."/>
            <person name="Riley R."/>
            <person name="Lipzen A."/>
            <person name="Clum A."/>
            <person name="Drula E."/>
            <person name="Henrissat B."/>
            <person name="Kohler A."/>
            <person name="Grigoriev I.V."/>
            <person name="Martin F.M."/>
            <person name="Hacquard S."/>
        </authorList>
    </citation>
    <scope>NUCLEOTIDE SEQUENCE</scope>
    <source>
        <strain evidence="3">MPI-CAGE-AT-0021</strain>
    </source>
</reference>
<protein>
    <submittedName>
        <fullName evidence="3">Uncharacterized protein</fullName>
    </submittedName>
</protein>
<dbReference type="Proteomes" id="UP000717696">
    <property type="component" value="Unassembled WGS sequence"/>
</dbReference>
<organism evidence="3 4">
    <name type="scientific">Dactylonectria estremocensis</name>
    <dbReference type="NCBI Taxonomy" id="1079267"/>
    <lineage>
        <taxon>Eukaryota</taxon>
        <taxon>Fungi</taxon>
        <taxon>Dikarya</taxon>
        <taxon>Ascomycota</taxon>
        <taxon>Pezizomycotina</taxon>
        <taxon>Sordariomycetes</taxon>
        <taxon>Hypocreomycetidae</taxon>
        <taxon>Hypocreales</taxon>
        <taxon>Nectriaceae</taxon>
        <taxon>Dactylonectria</taxon>
    </lineage>
</organism>
<feature type="region of interest" description="Disordered" evidence="1">
    <location>
        <begin position="84"/>
        <end position="113"/>
    </location>
</feature>
<dbReference type="EMBL" id="JAGMUU010000008">
    <property type="protein sequence ID" value="KAH7147114.1"/>
    <property type="molecule type" value="Genomic_DNA"/>
</dbReference>
<accession>A0A9P9EXJ2</accession>
<evidence type="ECO:0000256" key="2">
    <source>
        <dbReference type="SAM" id="SignalP"/>
    </source>
</evidence>
<feature type="chain" id="PRO_5040137854" evidence="2">
    <location>
        <begin position="19"/>
        <end position="151"/>
    </location>
</feature>
<sequence length="151" mass="15245">MKFSTVLALAIAAHSSVALPQRGSGGSNSGNAASFAGQSCTDGTFDGTCDDTGRCGLEIPPNELSSQFVDGQCGVDNSETEDLLRDFFGGGNNETGEDDNNGGDGGDVASFEGQPCTDGTFDGTCNDTGRCGLEIPPNELSSQIVSGQCGS</sequence>
<evidence type="ECO:0000256" key="1">
    <source>
        <dbReference type="SAM" id="MobiDB-lite"/>
    </source>
</evidence>
<evidence type="ECO:0000313" key="4">
    <source>
        <dbReference type="Proteomes" id="UP000717696"/>
    </source>
</evidence>
<keyword evidence="2" id="KW-0732">Signal</keyword>
<name>A0A9P9EXJ2_9HYPO</name>
<dbReference type="OrthoDB" id="5075006at2759"/>
<comment type="caution">
    <text evidence="3">The sequence shown here is derived from an EMBL/GenBank/DDBJ whole genome shotgun (WGS) entry which is preliminary data.</text>
</comment>
<feature type="signal peptide" evidence="2">
    <location>
        <begin position="1"/>
        <end position="18"/>
    </location>
</feature>